<dbReference type="EMBL" id="JACHHT010000002">
    <property type="protein sequence ID" value="MBB6522872.1"/>
    <property type="molecule type" value="Genomic_DNA"/>
</dbReference>
<accession>A0A7X0MZ85</accession>
<evidence type="ECO:0000256" key="4">
    <source>
        <dbReference type="ARBA" id="ARBA00023239"/>
    </source>
</evidence>
<feature type="domain" description="CENP-V/GFA" evidence="5">
    <location>
        <begin position="6"/>
        <end position="122"/>
    </location>
</feature>
<keyword evidence="7" id="KW-1185">Reference proteome</keyword>
<dbReference type="SUPFAM" id="SSF51316">
    <property type="entry name" value="Mss4-like"/>
    <property type="match status" value="1"/>
</dbReference>
<evidence type="ECO:0000313" key="6">
    <source>
        <dbReference type="EMBL" id="MBB6522872.1"/>
    </source>
</evidence>
<keyword evidence="3" id="KW-0862">Zinc</keyword>
<proteinExistence type="inferred from homology"/>
<name>A0A7X0MZ85_9GAMM</name>
<dbReference type="Proteomes" id="UP000528457">
    <property type="component" value="Unassembled WGS sequence"/>
</dbReference>
<dbReference type="AlphaFoldDB" id="A0A7X0MZ85"/>
<dbReference type="InterPro" id="IPR011057">
    <property type="entry name" value="Mss4-like_sf"/>
</dbReference>
<keyword evidence="2" id="KW-0479">Metal-binding</keyword>
<dbReference type="GO" id="GO:0016846">
    <property type="term" value="F:carbon-sulfur lyase activity"/>
    <property type="evidence" value="ECO:0007669"/>
    <property type="project" value="InterPro"/>
</dbReference>
<evidence type="ECO:0000256" key="3">
    <source>
        <dbReference type="ARBA" id="ARBA00022833"/>
    </source>
</evidence>
<evidence type="ECO:0000256" key="1">
    <source>
        <dbReference type="ARBA" id="ARBA00005495"/>
    </source>
</evidence>
<dbReference type="Gene3D" id="3.90.1590.10">
    <property type="entry name" value="glutathione-dependent formaldehyde- activating enzyme (gfa)"/>
    <property type="match status" value="1"/>
</dbReference>
<dbReference type="InParanoid" id="A0A7X0MZ85"/>
<comment type="similarity">
    <text evidence="1">Belongs to the Gfa family.</text>
</comment>
<gene>
    <name evidence="6" type="ORF">HNR48_003157</name>
</gene>
<sequence>MVKSMIKGHCNCESVRFQAEDSTKDVYVCHCPICRRATASGGIAVAIVARDSFQWLNGEEHIKTWHKPGHDWQTSFCRICGSNLPGPNDSNSLYIPVGLISEGDEQMTLRHHLYTDSKANWEPLSDEAEIHVSVRQA</sequence>
<dbReference type="InterPro" id="IPR006913">
    <property type="entry name" value="CENP-V/GFA"/>
</dbReference>
<evidence type="ECO:0000313" key="7">
    <source>
        <dbReference type="Proteomes" id="UP000528457"/>
    </source>
</evidence>
<dbReference type="PROSITE" id="PS51891">
    <property type="entry name" value="CENP_V_GFA"/>
    <property type="match status" value="1"/>
</dbReference>
<protein>
    <recommendedName>
        <fullName evidence="5">CENP-V/GFA domain-containing protein</fullName>
    </recommendedName>
</protein>
<comment type="caution">
    <text evidence="6">The sequence shown here is derived from an EMBL/GenBank/DDBJ whole genome shotgun (WGS) entry which is preliminary data.</text>
</comment>
<keyword evidence="4" id="KW-0456">Lyase</keyword>
<organism evidence="6 7">
    <name type="scientific">Pseudoteredinibacter isoporae</name>
    <dbReference type="NCBI Taxonomy" id="570281"/>
    <lineage>
        <taxon>Bacteria</taxon>
        <taxon>Pseudomonadati</taxon>
        <taxon>Pseudomonadota</taxon>
        <taxon>Gammaproteobacteria</taxon>
        <taxon>Cellvibrionales</taxon>
        <taxon>Cellvibrionaceae</taxon>
        <taxon>Pseudoteredinibacter</taxon>
    </lineage>
</organism>
<dbReference type="PANTHER" id="PTHR33337:SF40">
    <property type="entry name" value="CENP-V_GFA DOMAIN-CONTAINING PROTEIN-RELATED"/>
    <property type="match status" value="1"/>
</dbReference>
<evidence type="ECO:0000256" key="2">
    <source>
        <dbReference type="ARBA" id="ARBA00022723"/>
    </source>
</evidence>
<dbReference type="PANTHER" id="PTHR33337">
    <property type="entry name" value="GFA DOMAIN-CONTAINING PROTEIN"/>
    <property type="match status" value="1"/>
</dbReference>
<evidence type="ECO:0000259" key="5">
    <source>
        <dbReference type="PROSITE" id="PS51891"/>
    </source>
</evidence>
<dbReference type="GO" id="GO:0046872">
    <property type="term" value="F:metal ion binding"/>
    <property type="evidence" value="ECO:0007669"/>
    <property type="project" value="UniProtKB-KW"/>
</dbReference>
<dbReference type="RefSeq" id="WP_208020190.1">
    <property type="nucleotide sequence ID" value="NZ_JAAONY010000002.1"/>
</dbReference>
<reference evidence="6 7" key="1">
    <citation type="submission" date="2020-08" db="EMBL/GenBank/DDBJ databases">
        <title>Genomic Encyclopedia of Type Strains, Phase IV (KMG-IV): sequencing the most valuable type-strain genomes for metagenomic binning, comparative biology and taxonomic classification.</title>
        <authorList>
            <person name="Goeker M."/>
        </authorList>
    </citation>
    <scope>NUCLEOTIDE SEQUENCE [LARGE SCALE GENOMIC DNA]</scope>
    <source>
        <strain evidence="6 7">DSM 22368</strain>
    </source>
</reference>
<dbReference type="Pfam" id="PF04828">
    <property type="entry name" value="GFA"/>
    <property type="match status" value="1"/>
</dbReference>